<dbReference type="AlphaFoldDB" id="A0A2U1JSP5"/>
<proteinExistence type="predicted"/>
<evidence type="ECO:0000313" key="1">
    <source>
        <dbReference type="EMBL" id="PWA08226.1"/>
    </source>
</evidence>
<dbReference type="RefSeq" id="WP_116763926.1">
    <property type="nucleotide sequence ID" value="NZ_QCZH01000015.1"/>
</dbReference>
<dbReference type="OrthoDB" id="5383458at2"/>
<accession>A0A2U1JSP5</accession>
<evidence type="ECO:0000313" key="2">
    <source>
        <dbReference type="Proteomes" id="UP000245618"/>
    </source>
</evidence>
<dbReference type="Proteomes" id="UP000245618">
    <property type="component" value="Unassembled WGS sequence"/>
</dbReference>
<organism evidence="1 2">
    <name type="scientific">Flavobacterium laiguense</name>
    <dbReference type="NCBI Taxonomy" id="2169409"/>
    <lineage>
        <taxon>Bacteria</taxon>
        <taxon>Pseudomonadati</taxon>
        <taxon>Bacteroidota</taxon>
        <taxon>Flavobacteriia</taxon>
        <taxon>Flavobacteriales</taxon>
        <taxon>Flavobacteriaceae</taxon>
        <taxon>Flavobacterium</taxon>
    </lineage>
</organism>
<evidence type="ECO:0008006" key="3">
    <source>
        <dbReference type="Google" id="ProtNLM"/>
    </source>
</evidence>
<sequence length="359" mass="41782">MELKGYVKDMQSTYFIKGVDESISSNLIHNRMNFKFNIASKFSGRIEIRNRIFIGELIKQFPDFGQTINRYDGLFDLSYLWIDEESVVAQSVIDRLLLEYSDEKWDITLGRQRINWGITNVWNPNDIFNAFNYLDFDYEERPGSDAIRIQHNINSSSSCELAYKPGKTKDENTAGFLYKFNNWQYDFQFLGGIYHTDYVIGGGWAGSIKDMGFKGEMSYFIPMKNTLDSAETFNFSIMADRTFKNDWYLSITTLYNSNPTNTFAVNGGFYNSNISAKFLFPFRYNFQATVMKTITPITTFNFSFVYSPEKNTLILIPTYSWNVATNFDLDFIVQSYSAEQANAYQNLLTEIHVRGRWSF</sequence>
<keyword evidence="2" id="KW-1185">Reference proteome</keyword>
<reference evidence="1 2" key="1">
    <citation type="submission" date="2018-04" db="EMBL/GenBank/DDBJ databases">
        <title>Flavobacterium sp. nov., isolated from glacier ice.</title>
        <authorList>
            <person name="Liu Q."/>
            <person name="Xin Y.-H."/>
        </authorList>
    </citation>
    <scope>NUCLEOTIDE SEQUENCE [LARGE SCALE GENOMIC DNA]</scope>
    <source>
        <strain evidence="1 2">LB2P30</strain>
    </source>
</reference>
<name>A0A2U1JSP5_9FLAO</name>
<gene>
    <name evidence="1" type="ORF">DB891_12560</name>
</gene>
<protein>
    <recommendedName>
        <fullName evidence="3">Porin</fullName>
    </recommendedName>
</protein>
<dbReference type="EMBL" id="QCZH01000015">
    <property type="protein sequence ID" value="PWA08226.1"/>
    <property type="molecule type" value="Genomic_DNA"/>
</dbReference>
<comment type="caution">
    <text evidence="1">The sequence shown here is derived from an EMBL/GenBank/DDBJ whole genome shotgun (WGS) entry which is preliminary data.</text>
</comment>